<name>A0A7V3ZTZ7_UNCW3</name>
<feature type="compositionally biased region" description="Basic residues" evidence="1">
    <location>
        <begin position="1"/>
        <end position="12"/>
    </location>
</feature>
<proteinExistence type="predicted"/>
<accession>A0A7V3ZTZ7</accession>
<gene>
    <name evidence="2" type="ORF">ENU74_01090</name>
</gene>
<dbReference type="AlphaFoldDB" id="A0A7V3ZTZ7"/>
<comment type="caution">
    <text evidence="2">The sequence shown here is derived from an EMBL/GenBank/DDBJ whole genome shotgun (WGS) entry which is preliminary data.</text>
</comment>
<evidence type="ECO:0000256" key="1">
    <source>
        <dbReference type="SAM" id="MobiDB-lite"/>
    </source>
</evidence>
<protein>
    <submittedName>
        <fullName evidence="2">Uncharacterized protein</fullName>
    </submittedName>
</protein>
<sequence length="69" mass="8181">MPKEKDHKKKDRSKISNSKNSDKEAILRFQIEAEESEPEIWESSEIEDLKRILKAVDLEKNQIIILKLF</sequence>
<evidence type="ECO:0000313" key="2">
    <source>
        <dbReference type="EMBL" id="HGK63184.1"/>
    </source>
</evidence>
<dbReference type="EMBL" id="DTDR01000035">
    <property type="protein sequence ID" value="HGK63184.1"/>
    <property type="molecule type" value="Genomic_DNA"/>
</dbReference>
<reference evidence="2" key="1">
    <citation type="journal article" date="2020" name="mSystems">
        <title>Genome- and Community-Level Interaction Insights into Carbon Utilization and Element Cycling Functions of Hydrothermarchaeota in Hydrothermal Sediment.</title>
        <authorList>
            <person name="Zhou Z."/>
            <person name="Liu Y."/>
            <person name="Xu W."/>
            <person name="Pan J."/>
            <person name="Luo Z.H."/>
            <person name="Li M."/>
        </authorList>
    </citation>
    <scope>NUCLEOTIDE SEQUENCE [LARGE SCALE GENOMIC DNA]</scope>
    <source>
        <strain evidence="2">SpSt-697</strain>
    </source>
</reference>
<feature type="region of interest" description="Disordered" evidence="1">
    <location>
        <begin position="1"/>
        <end position="21"/>
    </location>
</feature>
<organism evidence="2">
    <name type="scientific">candidate division WOR-3 bacterium</name>
    <dbReference type="NCBI Taxonomy" id="2052148"/>
    <lineage>
        <taxon>Bacteria</taxon>
        <taxon>Bacteria division WOR-3</taxon>
    </lineage>
</organism>